<dbReference type="InterPro" id="IPR012340">
    <property type="entry name" value="NA-bd_OB-fold"/>
</dbReference>
<gene>
    <name evidence="1" type="ORF">ACJIZ3_001595</name>
</gene>
<protein>
    <recommendedName>
        <fullName evidence="3">Replication factor A C-terminal domain-containing protein</fullName>
    </recommendedName>
</protein>
<sequence>MLLLRRGLNDIPEAQNLKTWRSNNLKIIVEMIAKDNFVHVDSSGMFPTENVLSLADVLSDTKTERFTVQVSVQITDLDQKYYYMACEKCFSGIDAELDYHYICLACKKPTIAKPREKIHVNIYDGSGHLDVTVFGPQAINIMQSDSDMCLEVFNKVIFFCLFM</sequence>
<dbReference type="SUPFAM" id="SSF50249">
    <property type="entry name" value="Nucleic acid-binding proteins"/>
    <property type="match status" value="1"/>
</dbReference>
<evidence type="ECO:0008006" key="3">
    <source>
        <dbReference type="Google" id="ProtNLM"/>
    </source>
</evidence>
<accession>A0ABD3U773</accession>
<evidence type="ECO:0000313" key="2">
    <source>
        <dbReference type="Proteomes" id="UP001634393"/>
    </source>
</evidence>
<organism evidence="1 2">
    <name type="scientific">Penstemon smallii</name>
    <dbReference type="NCBI Taxonomy" id="265156"/>
    <lineage>
        <taxon>Eukaryota</taxon>
        <taxon>Viridiplantae</taxon>
        <taxon>Streptophyta</taxon>
        <taxon>Embryophyta</taxon>
        <taxon>Tracheophyta</taxon>
        <taxon>Spermatophyta</taxon>
        <taxon>Magnoliopsida</taxon>
        <taxon>eudicotyledons</taxon>
        <taxon>Gunneridae</taxon>
        <taxon>Pentapetalae</taxon>
        <taxon>asterids</taxon>
        <taxon>lamiids</taxon>
        <taxon>Lamiales</taxon>
        <taxon>Plantaginaceae</taxon>
        <taxon>Cheloneae</taxon>
        <taxon>Penstemon</taxon>
    </lineage>
</organism>
<dbReference type="Gene3D" id="2.40.50.140">
    <property type="entry name" value="Nucleic acid-binding proteins"/>
    <property type="match status" value="1"/>
</dbReference>
<comment type="caution">
    <text evidence="1">The sequence shown here is derived from an EMBL/GenBank/DDBJ whole genome shotgun (WGS) entry which is preliminary data.</text>
</comment>
<evidence type="ECO:0000313" key="1">
    <source>
        <dbReference type="EMBL" id="KAL3844192.1"/>
    </source>
</evidence>
<dbReference type="EMBL" id="JBJXBP010000002">
    <property type="protein sequence ID" value="KAL3844192.1"/>
    <property type="molecule type" value="Genomic_DNA"/>
</dbReference>
<dbReference type="AlphaFoldDB" id="A0ABD3U773"/>
<proteinExistence type="predicted"/>
<dbReference type="Proteomes" id="UP001634393">
    <property type="component" value="Unassembled WGS sequence"/>
</dbReference>
<keyword evidence="2" id="KW-1185">Reference proteome</keyword>
<name>A0ABD3U773_9LAMI</name>
<reference evidence="1 2" key="1">
    <citation type="submission" date="2024-12" db="EMBL/GenBank/DDBJ databases">
        <title>The unique morphological basis and parallel evolutionary history of personate flowers in Penstemon.</title>
        <authorList>
            <person name="Depatie T.H."/>
            <person name="Wessinger C.A."/>
        </authorList>
    </citation>
    <scope>NUCLEOTIDE SEQUENCE [LARGE SCALE GENOMIC DNA]</scope>
    <source>
        <strain evidence="1">WTNN_2</strain>
        <tissue evidence="1">Leaf</tissue>
    </source>
</reference>